<dbReference type="KEGG" id="rci:RCIX1195"/>
<dbReference type="Gene3D" id="2.60.40.4070">
    <property type="match status" value="1"/>
</dbReference>
<dbReference type="GO" id="GO:0008270">
    <property type="term" value="F:zinc ion binding"/>
    <property type="evidence" value="ECO:0007669"/>
    <property type="project" value="UniProtKB-KW"/>
</dbReference>
<dbReference type="Pfam" id="PF01436">
    <property type="entry name" value="NHL"/>
    <property type="match status" value="2"/>
</dbReference>
<dbReference type="Gene3D" id="2.120.10.30">
    <property type="entry name" value="TolB, C-terminal domain"/>
    <property type="match status" value="2"/>
</dbReference>
<gene>
    <name evidence="5" type="ORF">RCIX1195</name>
</gene>
<dbReference type="Pfam" id="PF17170">
    <property type="entry name" value="DUF5128"/>
    <property type="match status" value="1"/>
</dbReference>
<feature type="compositionally biased region" description="Pro residues" evidence="2">
    <location>
        <begin position="602"/>
        <end position="612"/>
    </location>
</feature>
<dbReference type="InterPro" id="IPR011042">
    <property type="entry name" value="6-blade_b-propeller_TolB-like"/>
</dbReference>
<dbReference type="Pfam" id="PF13860">
    <property type="entry name" value="FlgD_ig"/>
    <property type="match status" value="1"/>
</dbReference>
<dbReference type="SUPFAM" id="SSF63829">
    <property type="entry name" value="Calcium-dependent phosphotriesterase"/>
    <property type="match status" value="1"/>
</dbReference>
<dbReference type="InterPro" id="IPR001258">
    <property type="entry name" value="NHL_repeat"/>
</dbReference>
<evidence type="ECO:0000313" key="6">
    <source>
        <dbReference type="Proteomes" id="UP000000663"/>
    </source>
</evidence>
<name>Q0W539_METAR</name>
<evidence type="ECO:0000256" key="3">
    <source>
        <dbReference type="SAM" id="Phobius"/>
    </source>
</evidence>
<accession>Q0W539</accession>
<dbReference type="RefSeq" id="WP_012036038.1">
    <property type="nucleotide sequence ID" value="NC_009464.1"/>
</dbReference>
<sequence length="673" mass="70099">MPGKRVFCLMAMIAILVTYAIAPALAASLSLAAPASPGAIKTGSVTNVSYTLSNMINGNVEVIVNGAGGATVWSAYLPMQAAGIHNVTWNGAYANGTPVPDGFYAITLAASNGTLGSRGNGNYQFNGPFDVEVGVDGKIYVADHGNNRVQVYSDTGAYLLTVGSGPGSGDSQFDRPMSVAVDSAGSIYVADYMNNKVKIFDGAGTYLRSIGTGTLGTGDYEFRRPKGVTVDGSGNVYVVDGYNNRIQVFDSAGTYLRTIGASGFGPSGTTHFFVPKDCKVGADGTVYVADEGGMCVHVFSNTGAWIRTIGTPGTSGSGNYQFNCPCDVAVDGGGNIYVADPGNDKVKIYDNTGTYLRSIGTGIGGAGDDQFDDPMSVDLDSEGNIYVADRNNNRIRIFYQSATAVTGVLVDNTAPVVTCSPDSPASGWFVADVPVTLAAADNPGGSGMESLKYSLDNVHWNPYTGGFTLTTEGANMVYWNATDIPGNSALGSRSLNIDRIAPTTTATLSGNTQNGAYTSRVTITLSAVDATSGVEYTEYKVNNGSWARYSGLLTLDSTSTVNYRSSDFAGNLEAEKTISFTRIYLPPGTVSMDEMYGRPGATPSPSPTPTVTPAPTATVTATAAPTISQSPVANPTATPEETPQNSGYLLWLTFGLVAVIVLVAGGYVLFFRK</sequence>
<dbReference type="eggNOG" id="arCOG03561">
    <property type="taxonomic scope" value="Archaea"/>
</dbReference>
<evidence type="ECO:0000256" key="2">
    <source>
        <dbReference type="SAM" id="MobiDB-lite"/>
    </source>
</evidence>
<keyword evidence="3" id="KW-0472">Membrane</keyword>
<dbReference type="GeneID" id="25397290"/>
<dbReference type="NCBIfam" id="NF047446">
    <property type="entry name" value="barrel_OmpL47"/>
    <property type="match status" value="2"/>
</dbReference>
<dbReference type="PANTHER" id="PTHR24104:SF25">
    <property type="entry name" value="PROTEIN LIN-41"/>
    <property type="match status" value="1"/>
</dbReference>
<dbReference type="PATRIC" id="fig|351160.9.peg.1751"/>
<dbReference type="OrthoDB" id="295891at2157"/>
<reference evidence="5 6" key="1">
    <citation type="journal article" date="2006" name="Science">
        <title>Genome of rice cluster I archaea -- the key methane producers in the rice rhizosphere.</title>
        <authorList>
            <person name="Erkel C."/>
            <person name="Kube M."/>
            <person name="Reinhardt R."/>
            <person name="Liesack W."/>
        </authorList>
    </citation>
    <scope>NUCLEOTIDE SEQUENCE [LARGE SCALE GENOMIC DNA]</scope>
    <source>
        <strain evidence="6">DSM 22066 / NBRC 105507 / MRE50</strain>
    </source>
</reference>
<dbReference type="STRING" id="351160.RCIX1195"/>
<keyword evidence="6" id="KW-1185">Reference proteome</keyword>
<evidence type="ECO:0000256" key="1">
    <source>
        <dbReference type="ARBA" id="ARBA00022737"/>
    </source>
</evidence>
<organism evidence="5 6">
    <name type="scientific">Methanocella arvoryzae (strain DSM 22066 / NBRC 105507 / MRE50)</name>
    <dbReference type="NCBI Taxonomy" id="351160"/>
    <lineage>
        <taxon>Archaea</taxon>
        <taxon>Methanobacteriati</taxon>
        <taxon>Methanobacteriota</taxon>
        <taxon>Stenosarchaea group</taxon>
        <taxon>Methanomicrobia</taxon>
        <taxon>Methanocellales</taxon>
        <taxon>Methanocellaceae</taxon>
        <taxon>Methanocella</taxon>
    </lineage>
</organism>
<dbReference type="AlphaFoldDB" id="Q0W539"/>
<protein>
    <recommendedName>
        <fullName evidence="4">FlgD/Vpr Ig-like domain-containing protein</fullName>
    </recommendedName>
</protein>
<keyword evidence="1" id="KW-0677">Repeat</keyword>
<dbReference type="InterPro" id="IPR058094">
    <property type="entry name" value="Ig-like_OmpL47-like"/>
</dbReference>
<dbReference type="InterPro" id="IPR025965">
    <property type="entry name" value="FlgD/Vpr_Ig-like"/>
</dbReference>
<keyword evidence="3" id="KW-1133">Transmembrane helix</keyword>
<evidence type="ECO:0000259" key="4">
    <source>
        <dbReference type="Pfam" id="PF13860"/>
    </source>
</evidence>
<keyword evidence="3" id="KW-0812">Transmembrane</keyword>
<feature type="domain" description="FlgD/Vpr Ig-like" evidence="4">
    <location>
        <begin position="46"/>
        <end position="113"/>
    </location>
</feature>
<dbReference type="Proteomes" id="UP000000663">
    <property type="component" value="Chromosome"/>
</dbReference>
<feature type="transmembrane region" description="Helical" evidence="3">
    <location>
        <begin position="648"/>
        <end position="670"/>
    </location>
</feature>
<feature type="region of interest" description="Disordered" evidence="2">
    <location>
        <begin position="594"/>
        <end position="615"/>
    </location>
</feature>
<dbReference type="EMBL" id="AM114193">
    <property type="protein sequence ID" value="CAJ36504.1"/>
    <property type="molecule type" value="Genomic_DNA"/>
</dbReference>
<dbReference type="PANTHER" id="PTHR24104">
    <property type="entry name" value="E3 UBIQUITIN-PROTEIN LIGASE NHLRC1-RELATED"/>
    <property type="match status" value="1"/>
</dbReference>
<dbReference type="InterPro" id="IPR050952">
    <property type="entry name" value="TRIM-NHL_E3_ligases"/>
</dbReference>
<proteinExistence type="predicted"/>
<evidence type="ECO:0000313" key="5">
    <source>
        <dbReference type="EMBL" id="CAJ36504.1"/>
    </source>
</evidence>
<dbReference type="PROSITE" id="PS51125">
    <property type="entry name" value="NHL"/>
    <property type="match status" value="5"/>
</dbReference>
<dbReference type="CDD" id="cd14957">
    <property type="entry name" value="NHL_like_2"/>
    <property type="match status" value="1"/>
</dbReference>